<dbReference type="InterPro" id="IPR005110">
    <property type="entry name" value="MoeA_linker/N"/>
</dbReference>
<feature type="chain" id="PRO_5015311843" description="Molybdopterin molybdenumtransferase" evidence="5">
    <location>
        <begin position="25"/>
        <end position="379"/>
    </location>
</feature>
<evidence type="ECO:0000259" key="6">
    <source>
        <dbReference type="SMART" id="SM00852"/>
    </source>
</evidence>
<dbReference type="Gene3D" id="2.170.190.11">
    <property type="entry name" value="Molybdopterin biosynthesis moea protein, domain 3"/>
    <property type="match status" value="1"/>
</dbReference>
<dbReference type="GO" id="GO:0061599">
    <property type="term" value="F:molybdopterin molybdotransferase activity"/>
    <property type="evidence" value="ECO:0007669"/>
    <property type="project" value="UniProtKB-UniRule"/>
</dbReference>
<feature type="domain" description="MoaB/Mog" evidence="6">
    <location>
        <begin position="173"/>
        <end position="302"/>
    </location>
</feature>
<dbReference type="Gene3D" id="2.40.340.10">
    <property type="entry name" value="MoeA, C-terminal, domain IV"/>
    <property type="match status" value="1"/>
</dbReference>
<dbReference type="InterPro" id="IPR036688">
    <property type="entry name" value="MoeA_C_domain_IV_sf"/>
</dbReference>
<feature type="signal peptide" evidence="5">
    <location>
        <begin position="1"/>
        <end position="24"/>
    </location>
</feature>
<dbReference type="GO" id="GO:0046872">
    <property type="term" value="F:metal ion binding"/>
    <property type="evidence" value="ECO:0007669"/>
    <property type="project" value="UniProtKB-UniRule"/>
</dbReference>
<dbReference type="OrthoDB" id="8435302at2"/>
<dbReference type="Pfam" id="PF03453">
    <property type="entry name" value="MoeA_N"/>
    <property type="match status" value="1"/>
</dbReference>
<protein>
    <recommendedName>
        <fullName evidence="4">Molybdopterin molybdenumtransferase</fullName>
        <ecNumber evidence="4">2.10.1.1</ecNumber>
    </recommendedName>
</protein>
<keyword evidence="4" id="KW-0460">Magnesium</keyword>
<keyword evidence="8" id="KW-1185">Reference proteome</keyword>
<comment type="cofactor">
    <cofactor evidence="4">
        <name>Mg(2+)</name>
        <dbReference type="ChEBI" id="CHEBI:18420"/>
    </cofactor>
</comment>
<dbReference type="SMART" id="SM00852">
    <property type="entry name" value="MoCF_biosynth"/>
    <property type="match status" value="1"/>
</dbReference>
<dbReference type="Proteomes" id="UP000244755">
    <property type="component" value="Chromosome 1"/>
</dbReference>
<dbReference type="SUPFAM" id="SSF63882">
    <property type="entry name" value="MoeA N-terminal region -like"/>
    <property type="match status" value="1"/>
</dbReference>
<accession>A0A2R4WRG2</accession>
<proteinExistence type="inferred from homology"/>
<keyword evidence="4" id="KW-0501">Molybdenum cofactor biosynthesis</keyword>
<name>A0A2R4WRG2_9HYPH</name>
<dbReference type="GO" id="GO:0005829">
    <property type="term" value="C:cytosol"/>
    <property type="evidence" value="ECO:0007669"/>
    <property type="project" value="TreeGrafter"/>
</dbReference>
<keyword evidence="4" id="KW-0808">Transferase</keyword>
<dbReference type="SUPFAM" id="SSF53218">
    <property type="entry name" value="Molybdenum cofactor biosynthesis proteins"/>
    <property type="match status" value="1"/>
</dbReference>
<dbReference type="PANTHER" id="PTHR10192">
    <property type="entry name" value="MOLYBDOPTERIN BIOSYNTHESIS PROTEIN"/>
    <property type="match status" value="1"/>
</dbReference>
<reference evidence="7 8" key="1">
    <citation type="submission" date="2018-04" db="EMBL/GenBank/DDBJ databases">
        <title>Methylobacterium sp. PR1016A genome.</title>
        <authorList>
            <person name="Park W."/>
        </authorList>
    </citation>
    <scope>NUCLEOTIDE SEQUENCE [LARGE SCALE GENOMIC DNA]</scope>
    <source>
        <strain evidence="7 8">PR1016A</strain>
    </source>
</reference>
<dbReference type="InterPro" id="IPR038987">
    <property type="entry name" value="MoeA-like"/>
</dbReference>
<evidence type="ECO:0000256" key="1">
    <source>
        <dbReference type="ARBA" id="ARBA00002901"/>
    </source>
</evidence>
<dbReference type="PANTHER" id="PTHR10192:SF5">
    <property type="entry name" value="GEPHYRIN"/>
    <property type="match status" value="1"/>
</dbReference>
<evidence type="ECO:0000256" key="2">
    <source>
        <dbReference type="ARBA" id="ARBA00010763"/>
    </source>
</evidence>
<dbReference type="GO" id="GO:0006777">
    <property type="term" value="P:Mo-molybdopterin cofactor biosynthetic process"/>
    <property type="evidence" value="ECO:0007669"/>
    <property type="project" value="UniProtKB-UniRule"/>
</dbReference>
<dbReference type="InterPro" id="IPR036425">
    <property type="entry name" value="MoaB/Mog-like_dom_sf"/>
</dbReference>
<gene>
    <name evidence="7" type="ORF">DA075_27325</name>
</gene>
<dbReference type="AlphaFoldDB" id="A0A2R4WRG2"/>
<dbReference type="UniPathway" id="UPA00344"/>
<dbReference type="KEGG" id="mee:DA075_27325"/>
<comment type="similarity">
    <text evidence="2 4">Belongs to the MoeA family.</text>
</comment>
<dbReference type="Gene3D" id="3.40.980.10">
    <property type="entry name" value="MoaB/Mog-like domain"/>
    <property type="match status" value="1"/>
</dbReference>
<comment type="function">
    <text evidence="1 4">Catalyzes the insertion of molybdate into adenylated molybdopterin with the concomitant release of AMP.</text>
</comment>
<evidence type="ECO:0000313" key="7">
    <source>
        <dbReference type="EMBL" id="AWB24133.1"/>
    </source>
</evidence>
<dbReference type="Pfam" id="PF00994">
    <property type="entry name" value="MoCF_biosynth"/>
    <property type="match status" value="1"/>
</dbReference>
<keyword evidence="5" id="KW-0732">Signal</keyword>
<comment type="catalytic activity">
    <reaction evidence="3">
        <text>adenylyl-molybdopterin + molybdate = Mo-molybdopterin + AMP + H(+)</text>
        <dbReference type="Rhea" id="RHEA:35047"/>
        <dbReference type="ChEBI" id="CHEBI:15378"/>
        <dbReference type="ChEBI" id="CHEBI:36264"/>
        <dbReference type="ChEBI" id="CHEBI:62727"/>
        <dbReference type="ChEBI" id="CHEBI:71302"/>
        <dbReference type="ChEBI" id="CHEBI:456215"/>
        <dbReference type="EC" id="2.10.1.1"/>
    </reaction>
</comment>
<dbReference type="InterPro" id="IPR036135">
    <property type="entry name" value="MoeA_linker/N_sf"/>
</dbReference>
<dbReference type="EMBL" id="CP028843">
    <property type="protein sequence ID" value="AWB24133.1"/>
    <property type="molecule type" value="Genomic_DNA"/>
</dbReference>
<dbReference type="SUPFAM" id="SSF63867">
    <property type="entry name" value="MoeA C-terminal domain-like"/>
    <property type="match status" value="1"/>
</dbReference>
<evidence type="ECO:0000256" key="5">
    <source>
        <dbReference type="SAM" id="SignalP"/>
    </source>
</evidence>
<keyword evidence="4" id="KW-0479">Metal-binding</keyword>
<dbReference type="Gene3D" id="3.90.105.10">
    <property type="entry name" value="Molybdopterin biosynthesis moea protein, domain 2"/>
    <property type="match status" value="1"/>
</dbReference>
<sequence>MTPRASTTALMPVAEAVAALAALARPVAAVETGTAEAGGTVAARDIVVGTGRPEARTALRDGWAVSAAAIVGASPYAPVRLARAPAWVEAGAPLPADADALLPPEAVPPEAVPPEAVPPEAAGGEPLEIEVEVAAGEGTRAPGAEMPSGARLVMAGERVTALQALALAAAGLAQLTVRRPRLRLLAAVPDTLTPLLGAWIAARGGVAEPAARPAEVDPLADAILAPGADAVVVIGGTGLGRRDITASALARAGRLHAHGIALRPGESAGFGEAAGRPVLLLPGRPDATLAAWLALGRPLLAALAGAGPETTPTLPLTRKVASVIGLTEAVFLHRTASGVEPLGGAEIPLHRLARADAALLVPPAHEGYPAGTAVEVLPL</sequence>
<keyword evidence="4" id="KW-0500">Molybdenum</keyword>
<organism evidence="7 8">
    <name type="scientific">Methylobacterium currus</name>
    <dbReference type="NCBI Taxonomy" id="2051553"/>
    <lineage>
        <taxon>Bacteria</taxon>
        <taxon>Pseudomonadati</taxon>
        <taxon>Pseudomonadota</taxon>
        <taxon>Alphaproteobacteria</taxon>
        <taxon>Hyphomicrobiales</taxon>
        <taxon>Methylobacteriaceae</taxon>
        <taxon>Methylobacterium</taxon>
    </lineage>
</organism>
<evidence type="ECO:0000313" key="8">
    <source>
        <dbReference type="Proteomes" id="UP000244755"/>
    </source>
</evidence>
<comment type="pathway">
    <text evidence="4">Cofactor biosynthesis; molybdopterin biosynthesis.</text>
</comment>
<dbReference type="EC" id="2.10.1.1" evidence="4"/>
<dbReference type="InterPro" id="IPR001453">
    <property type="entry name" value="MoaB/Mog_dom"/>
</dbReference>
<evidence type="ECO:0000256" key="4">
    <source>
        <dbReference type="RuleBase" id="RU365090"/>
    </source>
</evidence>
<evidence type="ECO:0000256" key="3">
    <source>
        <dbReference type="ARBA" id="ARBA00047317"/>
    </source>
</evidence>